<organism evidence="4 5">
    <name type="scientific">Phaeocystidibacter marisrubri</name>
    <dbReference type="NCBI Taxonomy" id="1577780"/>
    <lineage>
        <taxon>Bacteria</taxon>
        <taxon>Pseudomonadati</taxon>
        <taxon>Bacteroidota</taxon>
        <taxon>Flavobacteriia</taxon>
        <taxon>Flavobacteriales</taxon>
        <taxon>Phaeocystidibacteraceae</taxon>
        <taxon>Phaeocystidibacter</taxon>
    </lineage>
</organism>
<evidence type="ECO:0000256" key="2">
    <source>
        <dbReference type="SAM" id="Phobius"/>
    </source>
</evidence>
<dbReference type="PANTHER" id="PTHR43547:SF2">
    <property type="entry name" value="HYBRID SIGNAL TRANSDUCTION HISTIDINE KINASE C"/>
    <property type="match status" value="1"/>
</dbReference>
<dbReference type="PROSITE" id="PS50109">
    <property type="entry name" value="HIS_KIN"/>
    <property type="match status" value="1"/>
</dbReference>
<keyword evidence="2" id="KW-0812">Transmembrane</keyword>
<evidence type="ECO:0000313" key="4">
    <source>
        <dbReference type="EMBL" id="KAB2817204.1"/>
    </source>
</evidence>
<gene>
    <name evidence="4" type="ORF">F8C82_02095</name>
</gene>
<evidence type="ECO:0000259" key="3">
    <source>
        <dbReference type="PROSITE" id="PS50109"/>
    </source>
</evidence>
<dbReference type="SMART" id="SM00387">
    <property type="entry name" value="HATPase_c"/>
    <property type="match status" value="1"/>
</dbReference>
<reference evidence="4 5" key="1">
    <citation type="submission" date="2019-10" db="EMBL/GenBank/DDBJ databases">
        <title>Genome sequence of Phaeocystidibacter marisrubri JCM30614 (type strain).</title>
        <authorList>
            <person name="Bowman J.P."/>
        </authorList>
    </citation>
    <scope>NUCLEOTIDE SEQUENCE [LARGE SCALE GENOMIC DNA]</scope>
    <source>
        <strain evidence="4 5">JCM 30614</strain>
    </source>
</reference>
<protein>
    <submittedName>
        <fullName evidence="4">HAMP domain-containing histidine kinase</fullName>
    </submittedName>
</protein>
<dbReference type="EMBL" id="WBVQ01000001">
    <property type="protein sequence ID" value="KAB2817204.1"/>
    <property type="molecule type" value="Genomic_DNA"/>
</dbReference>
<feature type="domain" description="Histidine kinase" evidence="3">
    <location>
        <begin position="446"/>
        <end position="654"/>
    </location>
</feature>
<dbReference type="OrthoDB" id="9810447at2"/>
<dbReference type="SUPFAM" id="SSF55874">
    <property type="entry name" value="ATPase domain of HSP90 chaperone/DNA topoisomerase II/histidine kinase"/>
    <property type="match status" value="1"/>
</dbReference>
<evidence type="ECO:0000313" key="5">
    <source>
        <dbReference type="Proteomes" id="UP000484164"/>
    </source>
</evidence>
<dbReference type="PANTHER" id="PTHR43547">
    <property type="entry name" value="TWO-COMPONENT HISTIDINE KINASE"/>
    <property type="match status" value="1"/>
</dbReference>
<proteinExistence type="predicted"/>
<dbReference type="Proteomes" id="UP000484164">
    <property type="component" value="Unassembled WGS sequence"/>
</dbReference>
<keyword evidence="4" id="KW-0808">Transferase</keyword>
<keyword evidence="4" id="KW-0418">Kinase</keyword>
<keyword evidence="2" id="KW-1133">Transmembrane helix</keyword>
<dbReference type="InterPro" id="IPR003594">
    <property type="entry name" value="HATPase_dom"/>
</dbReference>
<sequence length="654" mass="75576">MKPYATLLLFVSSLLSYSQDTTEILRQLDTCQTNTAIKNWAVQNSRAHLWEHPEFSHFVLATALSRVNPKQDSLMYSKIIGEHAILHAIRMETDSNLYYIDKALAHTPHKDSTNIGYLYRNKGVAYNQKDQFNRAIEEQYNALRWLPYTDSVYRPLTYLELGKLLYKIDNNSLSISYCEKAIPYFEKMEDYHDLCACYNTIGLAMINSSPIDPRCIQMEHMSRRVAKIAGDTMNINNNNINLGIAHLQLGNLDSSAYYLHKAENTGYYFKHDRFVEQRLVIWANLLGLYLKKEDYEKAVYYADLVYPVAKENEFNFILEHVTASMVDLYAELGDMTRALNYSTEYATLVKENILMSNTELFNSMEREIQERIYRKELEIKEREASLQNIKLNNERNLLYTGVGILIILLLVMFQLYKLVVKQRKEASENAMYLNELNESKNRLFSIIGHDLRGPIGNSLFLLKEIPQRGDSLTPGSLTIHENIQQGLTEVHGLLENLLLWSRDQAKDLKVRKSDVDIHAIAMQCYNLMSVLESVRHMKLSMKVDPHLFWRLDAHAYSTILRNLISNALKYAPQNTEVNCTIYVEQDFLVTEICDRGKGIPDHLLKELNHKSETGNEKLGGMGLKLVQILVHQHGGTLSFEPLENRFCIVFKIPR</sequence>
<dbReference type="InterPro" id="IPR036890">
    <property type="entry name" value="HATPase_C_sf"/>
</dbReference>
<dbReference type="SUPFAM" id="SSF48452">
    <property type="entry name" value="TPR-like"/>
    <property type="match status" value="1"/>
</dbReference>
<dbReference type="Gene3D" id="3.30.565.10">
    <property type="entry name" value="Histidine kinase-like ATPase, C-terminal domain"/>
    <property type="match status" value="1"/>
</dbReference>
<feature type="transmembrane region" description="Helical" evidence="2">
    <location>
        <begin position="397"/>
        <end position="416"/>
    </location>
</feature>
<keyword evidence="5" id="KW-1185">Reference proteome</keyword>
<dbReference type="Pfam" id="PF02518">
    <property type="entry name" value="HATPase_c"/>
    <property type="match status" value="1"/>
</dbReference>
<accession>A0A6L3ZH65</accession>
<keyword evidence="1" id="KW-0597">Phosphoprotein</keyword>
<comment type="caution">
    <text evidence="4">The sequence shown here is derived from an EMBL/GenBank/DDBJ whole genome shotgun (WGS) entry which is preliminary data.</text>
</comment>
<dbReference type="CDD" id="cd00075">
    <property type="entry name" value="HATPase"/>
    <property type="match status" value="1"/>
</dbReference>
<name>A0A6L3ZH65_9FLAO</name>
<dbReference type="InterPro" id="IPR036097">
    <property type="entry name" value="HisK_dim/P_sf"/>
</dbReference>
<dbReference type="SUPFAM" id="SSF47384">
    <property type="entry name" value="Homodimeric domain of signal transducing histidine kinase"/>
    <property type="match status" value="1"/>
</dbReference>
<dbReference type="InterPro" id="IPR005467">
    <property type="entry name" value="His_kinase_dom"/>
</dbReference>
<dbReference type="RefSeq" id="WP_151691775.1">
    <property type="nucleotide sequence ID" value="NZ_BMGX01000002.1"/>
</dbReference>
<keyword evidence="2" id="KW-0472">Membrane</keyword>
<dbReference type="AlphaFoldDB" id="A0A6L3ZH65"/>
<dbReference type="GO" id="GO:0000155">
    <property type="term" value="F:phosphorelay sensor kinase activity"/>
    <property type="evidence" value="ECO:0007669"/>
    <property type="project" value="InterPro"/>
</dbReference>
<evidence type="ECO:0000256" key="1">
    <source>
        <dbReference type="ARBA" id="ARBA00022553"/>
    </source>
</evidence>
<dbReference type="Gene3D" id="1.25.40.10">
    <property type="entry name" value="Tetratricopeptide repeat domain"/>
    <property type="match status" value="2"/>
</dbReference>
<dbReference type="InterPro" id="IPR011990">
    <property type="entry name" value="TPR-like_helical_dom_sf"/>
</dbReference>